<gene>
    <name evidence="1" type="ORF">LCGC14_0921350</name>
</gene>
<proteinExistence type="predicted"/>
<reference evidence="1" key="1">
    <citation type="journal article" date="2015" name="Nature">
        <title>Complex archaea that bridge the gap between prokaryotes and eukaryotes.</title>
        <authorList>
            <person name="Spang A."/>
            <person name="Saw J.H."/>
            <person name="Jorgensen S.L."/>
            <person name="Zaremba-Niedzwiedzka K."/>
            <person name="Martijn J."/>
            <person name="Lind A.E."/>
            <person name="van Eijk R."/>
            <person name="Schleper C."/>
            <person name="Guy L."/>
            <person name="Ettema T.J."/>
        </authorList>
    </citation>
    <scope>NUCLEOTIDE SEQUENCE</scope>
</reference>
<accession>A0A0F9R9I5</accession>
<dbReference type="AlphaFoldDB" id="A0A0F9R9I5"/>
<protein>
    <submittedName>
        <fullName evidence="1">Uncharacterized protein</fullName>
    </submittedName>
</protein>
<organism evidence="1">
    <name type="scientific">marine sediment metagenome</name>
    <dbReference type="NCBI Taxonomy" id="412755"/>
    <lineage>
        <taxon>unclassified sequences</taxon>
        <taxon>metagenomes</taxon>
        <taxon>ecological metagenomes</taxon>
    </lineage>
</organism>
<dbReference type="EMBL" id="LAZR01003114">
    <property type="protein sequence ID" value="KKN21831.1"/>
    <property type="molecule type" value="Genomic_DNA"/>
</dbReference>
<sequence>MIIDWEKLYWLRDLGLYENTEFIFSEYQIVMSSFYSLEEIQDFTNPDLML</sequence>
<comment type="caution">
    <text evidence="1">The sequence shown here is derived from an EMBL/GenBank/DDBJ whole genome shotgun (WGS) entry which is preliminary data.</text>
</comment>
<evidence type="ECO:0000313" key="1">
    <source>
        <dbReference type="EMBL" id="KKN21831.1"/>
    </source>
</evidence>
<name>A0A0F9R9I5_9ZZZZ</name>